<protein>
    <recommendedName>
        <fullName evidence="3">DUF3168 domain-containing protein</fullName>
    </recommendedName>
</protein>
<dbReference type="InterPro" id="IPR053745">
    <property type="entry name" value="Viral_Tail_Comp_sf"/>
</dbReference>
<reference evidence="1 2" key="1">
    <citation type="submission" date="2020-08" db="EMBL/GenBank/DDBJ databases">
        <title>Genomic Encyclopedia of Type Strains, Phase IV (KMG-IV): sequencing the most valuable type-strain genomes for metagenomic binning, comparative biology and taxonomic classification.</title>
        <authorList>
            <person name="Goeker M."/>
        </authorList>
    </citation>
    <scope>NUCLEOTIDE SEQUENCE [LARGE SCALE GENOMIC DNA]</scope>
    <source>
        <strain evidence="1 2">DSM 28760</strain>
    </source>
</reference>
<dbReference type="Pfam" id="PF11367">
    <property type="entry name" value="Tail_completion_gp17"/>
    <property type="match status" value="1"/>
</dbReference>
<dbReference type="EMBL" id="JACICC010000003">
    <property type="protein sequence ID" value="MBB3809575.1"/>
    <property type="molecule type" value="Genomic_DNA"/>
</dbReference>
<dbReference type="InterPro" id="IPR021508">
    <property type="entry name" value="Gp17-like"/>
</dbReference>
<dbReference type="Proteomes" id="UP000537592">
    <property type="component" value="Unassembled WGS sequence"/>
</dbReference>
<accession>A0A7W5Z3P3</accession>
<dbReference type="AlphaFoldDB" id="A0A7W5Z3P3"/>
<proteinExistence type="predicted"/>
<gene>
    <name evidence="1" type="ORF">FHS81_001657</name>
</gene>
<comment type="caution">
    <text evidence="1">The sequence shown here is derived from an EMBL/GenBank/DDBJ whole genome shotgun (WGS) entry which is preliminary data.</text>
</comment>
<evidence type="ECO:0008006" key="3">
    <source>
        <dbReference type="Google" id="ProtNLM"/>
    </source>
</evidence>
<evidence type="ECO:0000313" key="1">
    <source>
        <dbReference type="EMBL" id="MBB3809575.1"/>
    </source>
</evidence>
<evidence type="ECO:0000313" key="2">
    <source>
        <dbReference type="Proteomes" id="UP000537592"/>
    </source>
</evidence>
<dbReference type="Gene3D" id="3.30.2000.30">
    <property type="match status" value="1"/>
</dbReference>
<dbReference type="RefSeq" id="WP_343052453.1">
    <property type="nucleotide sequence ID" value="NZ_JACICC010000003.1"/>
</dbReference>
<organism evidence="1 2">
    <name type="scientific">Pseudochelatococcus contaminans</name>
    <dbReference type="NCBI Taxonomy" id="1538103"/>
    <lineage>
        <taxon>Bacteria</taxon>
        <taxon>Pseudomonadati</taxon>
        <taxon>Pseudomonadota</taxon>
        <taxon>Alphaproteobacteria</taxon>
        <taxon>Hyphomicrobiales</taxon>
        <taxon>Chelatococcaceae</taxon>
        <taxon>Pseudochelatococcus</taxon>
    </lineage>
</organism>
<keyword evidence="2" id="KW-1185">Reference proteome</keyword>
<name>A0A7W5Z3P3_9HYPH</name>
<sequence length="147" mass="15605">MSADSVKGPVLALREAIVARLAGDEALVGLLGGKRLYDEPPRGIGGVYAVLSDTRSRDWSTGSDSGCEQDFAISVWAHAGGARSALLAAARIEALLHDTPLTLDGHRLVNLRVTSAETRRDERANRSRTVLRLRAVTEAVADNSSGN</sequence>